<dbReference type="AlphaFoldDB" id="A0A5A7P2L0"/>
<protein>
    <submittedName>
        <fullName evidence="7">Plant self-incompatibility protein S1 family</fullName>
    </submittedName>
</protein>
<gene>
    <name evidence="7" type="ORF">STAS_02460</name>
</gene>
<comment type="caution">
    <text evidence="7">The sequence shown here is derived from an EMBL/GenBank/DDBJ whole genome shotgun (WGS) entry which is preliminary data.</text>
</comment>
<comment type="similarity">
    <text evidence="2">Belongs to the plant self-incompatibility (S1) protein family.</text>
</comment>
<evidence type="ECO:0000313" key="8">
    <source>
        <dbReference type="Proteomes" id="UP000325081"/>
    </source>
</evidence>
<evidence type="ECO:0000256" key="3">
    <source>
        <dbReference type="ARBA" id="ARBA00022471"/>
    </source>
</evidence>
<keyword evidence="5 6" id="KW-0732">Signal</keyword>
<feature type="chain" id="PRO_5023121200" evidence="6">
    <location>
        <begin position="19"/>
        <end position="223"/>
    </location>
</feature>
<dbReference type="InterPro" id="IPR010264">
    <property type="entry name" value="Self-incomp_S1"/>
</dbReference>
<dbReference type="OrthoDB" id="1287638at2759"/>
<dbReference type="GO" id="GO:0005576">
    <property type="term" value="C:extracellular region"/>
    <property type="evidence" value="ECO:0007669"/>
    <property type="project" value="UniProtKB-SubCell"/>
</dbReference>
<dbReference type="Pfam" id="PF05938">
    <property type="entry name" value="Self-incomp_S1"/>
    <property type="match status" value="1"/>
</dbReference>
<organism evidence="7 8">
    <name type="scientific">Striga asiatica</name>
    <name type="common">Asiatic witchweed</name>
    <name type="synonym">Buchnera asiatica</name>
    <dbReference type="NCBI Taxonomy" id="4170"/>
    <lineage>
        <taxon>Eukaryota</taxon>
        <taxon>Viridiplantae</taxon>
        <taxon>Streptophyta</taxon>
        <taxon>Embryophyta</taxon>
        <taxon>Tracheophyta</taxon>
        <taxon>Spermatophyta</taxon>
        <taxon>Magnoliopsida</taxon>
        <taxon>eudicotyledons</taxon>
        <taxon>Gunneridae</taxon>
        <taxon>Pentapetalae</taxon>
        <taxon>asterids</taxon>
        <taxon>lamiids</taxon>
        <taxon>Lamiales</taxon>
        <taxon>Orobanchaceae</taxon>
        <taxon>Buchnereae</taxon>
        <taxon>Striga</taxon>
    </lineage>
</organism>
<keyword evidence="8" id="KW-1185">Reference proteome</keyword>
<dbReference type="Proteomes" id="UP000325081">
    <property type="component" value="Unassembled WGS sequence"/>
</dbReference>
<comment type="subcellular location">
    <subcellularLocation>
        <location evidence="1">Secreted</location>
    </subcellularLocation>
</comment>
<keyword evidence="3" id="KW-0713">Self-incompatibility</keyword>
<evidence type="ECO:0000256" key="4">
    <source>
        <dbReference type="ARBA" id="ARBA00022525"/>
    </source>
</evidence>
<dbReference type="EMBL" id="BKCP01001225">
    <property type="protein sequence ID" value="GER26781.1"/>
    <property type="molecule type" value="Genomic_DNA"/>
</dbReference>
<accession>A0A5A7P2L0</accession>
<evidence type="ECO:0000313" key="7">
    <source>
        <dbReference type="EMBL" id="GER26781.1"/>
    </source>
</evidence>
<evidence type="ECO:0000256" key="5">
    <source>
        <dbReference type="ARBA" id="ARBA00022729"/>
    </source>
</evidence>
<keyword evidence="4" id="KW-0964">Secreted</keyword>
<evidence type="ECO:0000256" key="1">
    <source>
        <dbReference type="ARBA" id="ARBA00004613"/>
    </source>
</evidence>
<name>A0A5A7P2L0_STRAF</name>
<proteinExistence type="inferred from homology"/>
<evidence type="ECO:0000256" key="6">
    <source>
        <dbReference type="SAM" id="SignalP"/>
    </source>
</evidence>
<sequence>MNLAILLLLVAAAAALMADIPGRAHAKPKDEGKTVVLTNNHTNYLSIRCFSFDDNFDVVHLQSGGQYMFKVHKRVIYPSSTMFNCSTNMGTFVAYKYNYDCTSDEYKTCDWKFDEESAYRWEPKQNSWVAFDYSPNYESLNRGNEFINVLRSNIGSSADACELLRKGRGIERKLEIGGNYGMGGYVGFVQKVGGSVKKATGNDRVTVVVRLRNGIKGRRMAEP</sequence>
<evidence type="ECO:0000256" key="2">
    <source>
        <dbReference type="ARBA" id="ARBA00005581"/>
    </source>
</evidence>
<reference evidence="8" key="1">
    <citation type="journal article" date="2019" name="Curr. Biol.">
        <title>Genome Sequence of Striga asiatica Provides Insight into the Evolution of Plant Parasitism.</title>
        <authorList>
            <person name="Yoshida S."/>
            <person name="Kim S."/>
            <person name="Wafula E.K."/>
            <person name="Tanskanen J."/>
            <person name="Kim Y.M."/>
            <person name="Honaas L."/>
            <person name="Yang Z."/>
            <person name="Spallek T."/>
            <person name="Conn C.E."/>
            <person name="Ichihashi Y."/>
            <person name="Cheong K."/>
            <person name="Cui S."/>
            <person name="Der J.P."/>
            <person name="Gundlach H."/>
            <person name="Jiao Y."/>
            <person name="Hori C."/>
            <person name="Ishida J.K."/>
            <person name="Kasahara H."/>
            <person name="Kiba T."/>
            <person name="Kim M.S."/>
            <person name="Koo N."/>
            <person name="Laohavisit A."/>
            <person name="Lee Y.H."/>
            <person name="Lumba S."/>
            <person name="McCourt P."/>
            <person name="Mortimer J.C."/>
            <person name="Mutuku J.M."/>
            <person name="Nomura T."/>
            <person name="Sasaki-Sekimoto Y."/>
            <person name="Seto Y."/>
            <person name="Wang Y."/>
            <person name="Wakatake T."/>
            <person name="Sakakibara H."/>
            <person name="Demura T."/>
            <person name="Yamaguchi S."/>
            <person name="Yoneyama K."/>
            <person name="Manabe R.I."/>
            <person name="Nelson D.C."/>
            <person name="Schulman A.H."/>
            <person name="Timko M.P."/>
            <person name="dePamphilis C.W."/>
            <person name="Choi D."/>
            <person name="Shirasu K."/>
        </authorList>
    </citation>
    <scope>NUCLEOTIDE SEQUENCE [LARGE SCALE GENOMIC DNA]</scope>
    <source>
        <strain evidence="8">cv. UVA1</strain>
    </source>
</reference>
<feature type="signal peptide" evidence="6">
    <location>
        <begin position="1"/>
        <end position="18"/>
    </location>
</feature>
<dbReference type="GO" id="GO:0060320">
    <property type="term" value="P:rejection of self pollen"/>
    <property type="evidence" value="ECO:0007669"/>
    <property type="project" value="UniProtKB-KW"/>
</dbReference>